<dbReference type="Gene3D" id="3.40.50.620">
    <property type="entry name" value="HUPs"/>
    <property type="match status" value="1"/>
</dbReference>
<evidence type="ECO:0000256" key="6">
    <source>
        <dbReference type="ARBA" id="ARBA00022741"/>
    </source>
</evidence>
<dbReference type="SUPFAM" id="SSF52374">
    <property type="entry name" value="Nucleotidylyl transferase"/>
    <property type="match status" value="1"/>
</dbReference>
<dbReference type="Gene3D" id="1.10.730.10">
    <property type="entry name" value="Isoleucyl-tRNA Synthetase, Domain 1"/>
    <property type="match status" value="1"/>
</dbReference>
<evidence type="ECO:0000256" key="5">
    <source>
        <dbReference type="ARBA" id="ARBA00022598"/>
    </source>
</evidence>
<dbReference type="FunFam" id="3.40.50.620:FF:000116">
    <property type="entry name" value="Arginine--tRNA ligase"/>
    <property type="match status" value="1"/>
</dbReference>
<keyword evidence="7 11" id="KW-0067">ATP-binding</keyword>
<dbReference type="Pfam" id="PF03485">
    <property type="entry name" value="Arg_tRNA_synt_N"/>
    <property type="match status" value="1"/>
</dbReference>
<dbReference type="EMBL" id="PYAT01000001">
    <property type="protein sequence ID" value="PSL42215.1"/>
    <property type="molecule type" value="Genomic_DNA"/>
</dbReference>
<evidence type="ECO:0000256" key="10">
    <source>
        <dbReference type="ARBA" id="ARBA00049339"/>
    </source>
</evidence>
<evidence type="ECO:0000256" key="2">
    <source>
        <dbReference type="ARBA" id="ARBA00005594"/>
    </source>
</evidence>
<dbReference type="Gene3D" id="3.30.1360.70">
    <property type="entry name" value="Arginyl tRNA synthetase N-terminal domain"/>
    <property type="match status" value="1"/>
</dbReference>
<gene>
    <name evidence="11" type="primary">argS</name>
    <name evidence="15" type="ORF">B0H99_101463</name>
</gene>
<dbReference type="GO" id="GO:0006420">
    <property type="term" value="P:arginyl-tRNA aminoacylation"/>
    <property type="evidence" value="ECO:0007669"/>
    <property type="project" value="UniProtKB-UniRule"/>
</dbReference>
<evidence type="ECO:0000259" key="13">
    <source>
        <dbReference type="SMART" id="SM00836"/>
    </source>
</evidence>
<keyword evidence="5 11" id="KW-0436">Ligase</keyword>
<evidence type="ECO:0000256" key="7">
    <source>
        <dbReference type="ARBA" id="ARBA00022840"/>
    </source>
</evidence>
<dbReference type="OrthoDB" id="9805987at2"/>
<keyword evidence="4 11" id="KW-0963">Cytoplasm</keyword>
<evidence type="ECO:0000256" key="12">
    <source>
        <dbReference type="RuleBase" id="RU363038"/>
    </source>
</evidence>
<dbReference type="CDD" id="cd00671">
    <property type="entry name" value="ArgRS_core"/>
    <property type="match status" value="1"/>
</dbReference>
<dbReference type="InterPro" id="IPR005148">
    <property type="entry name" value="Arg-tRNA-synth_N"/>
</dbReference>
<feature type="domain" description="DALR anticodon binding" evidence="13">
    <location>
        <begin position="449"/>
        <end position="562"/>
    </location>
</feature>
<evidence type="ECO:0000256" key="4">
    <source>
        <dbReference type="ARBA" id="ARBA00022490"/>
    </source>
</evidence>
<keyword evidence="16" id="KW-1185">Reference proteome</keyword>
<evidence type="ECO:0000256" key="11">
    <source>
        <dbReference type="HAMAP-Rule" id="MF_00123"/>
    </source>
</evidence>
<dbReference type="GO" id="GO:0005737">
    <property type="term" value="C:cytoplasm"/>
    <property type="evidence" value="ECO:0007669"/>
    <property type="project" value="UniProtKB-SubCell"/>
</dbReference>
<reference evidence="15 16" key="1">
    <citation type="submission" date="2018-03" db="EMBL/GenBank/DDBJ databases">
        <title>Genomic Encyclopedia of Type Strains, Phase III (KMG-III): the genomes of soil and plant-associated and newly described type strains.</title>
        <authorList>
            <person name="Whitman W."/>
        </authorList>
    </citation>
    <scope>NUCLEOTIDE SEQUENCE [LARGE SCALE GENOMIC DNA]</scope>
    <source>
        <strain evidence="15 16">CGMCC 1.12259</strain>
    </source>
</reference>
<dbReference type="InterPro" id="IPR009080">
    <property type="entry name" value="tRNAsynth_Ia_anticodon-bd"/>
</dbReference>
<dbReference type="SUPFAM" id="SSF55190">
    <property type="entry name" value="Arginyl-tRNA synthetase (ArgRS), N-terminal 'additional' domain"/>
    <property type="match status" value="1"/>
</dbReference>
<dbReference type="GO" id="GO:0004814">
    <property type="term" value="F:arginine-tRNA ligase activity"/>
    <property type="evidence" value="ECO:0007669"/>
    <property type="project" value="UniProtKB-UniRule"/>
</dbReference>
<name>A0A2P8H7K2_9BACL</name>
<dbReference type="NCBIfam" id="TIGR00456">
    <property type="entry name" value="argS"/>
    <property type="match status" value="1"/>
</dbReference>
<protein>
    <recommendedName>
        <fullName evidence="11">Arginine--tRNA ligase</fullName>
        <ecNumber evidence="11">6.1.1.19</ecNumber>
    </recommendedName>
    <alternativeName>
        <fullName evidence="11">Arginyl-tRNA synthetase</fullName>
        <shortName evidence="11">ArgRS</shortName>
    </alternativeName>
</protein>
<dbReference type="PRINTS" id="PR01038">
    <property type="entry name" value="TRNASYNTHARG"/>
</dbReference>
<evidence type="ECO:0000256" key="3">
    <source>
        <dbReference type="ARBA" id="ARBA00011245"/>
    </source>
</evidence>
<proteinExistence type="inferred from homology"/>
<dbReference type="GO" id="GO:0005524">
    <property type="term" value="F:ATP binding"/>
    <property type="evidence" value="ECO:0007669"/>
    <property type="project" value="UniProtKB-UniRule"/>
</dbReference>
<sequence length="562" mass="63017">MQKTIYAEAINEQTNGALTMDAVVKLIEKPKFKSQGDFAFPCFALAKTMRKAPQKIAEELAATIDHPLFEKIVADGPYVNGFLEKQTVSKQIVNAILEAGSSYGSHSFGNGQSITIDFSSPNIAKPFSMGHLRSTVIGNSLAKITEKCGYAAVRINHLGDWGTQFGKLIVAYRLWGNEEKVRQAPIKELLALYVKFHAEAEKEPRLNEEGRLWFKKLEEGNEEANKLWKWFRDESLQEFSKIYALLGVEFDSTAGEAFYNDKMDKALELLAEQKMLSSSQGAEVVDLAEYGLPPLLAKKSDGATLYATRDLAAALYRQEQNQFSKAWYVVGSEQTLHFKQLFLVLQKMGYRWAEEMTHIPFGFVLKDGKKMSTRKGEIVLLEEVLAEAIRLAEENIDEKNPSLKNKQEVAKMVGVGAVIFHDLKNDRQNSIEFSLEHMLRFEGTTGPYVQYTHARACSILRKSSIEISGGSSSGLKDEASWAVAKLLMEFPNIIEKSFLQHEPSAIAKYVLELAQEFNKYYSHVKILADDGELESRLMLVKAVAIVLEEGLRLLGVKAPSEM</sequence>
<accession>A0A2P8H7K2</accession>
<evidence type="ECO:0000259" key="14">
    <source>
        <dbReference type="SMART" id="SM01016"/>
    </source>
</evidence>
<dbReference type="PANTHER" id="PTHR11956">
    <property type="entry name" value="ARGINYL-TRNA SYNTHETASE"/>
    <property type="match status" value="1"/>
</dbReference>
<dbReference type="SUPFAM" id="SSF47323">
    <property type="entry name" value="Anticodon-binding domain of a subclass of class I aminoacyl-tRNA synthetases"/>
    <property type="match status" value="1"/>
</dbReference>
<dbReference type="SMART" id="SM01016">
    <property type="entry name" value="Arg_tRNA_synt_N"/>
    <property type="match status" value="1"/>
</dbReference>
<keyword evidence="6 11" id="KW-0547">Nucleotide-binding</keyword>
<dbReference type="FunFam" id="1.10.730.10:FF:000006">
    <property type="entry name" value="Arginyl-tRNA synthetase 2, mitochondrial"/>
    <property type="match status" value="1"/>
</dbReference>
<evidence type="ECO:0000256" key="8">
    <source>
        <dbReference type="ARBA" id="ARBA00022917"/>
    </source>
</evidence>
<dbReference type="SMART" id="SM00836">
    <property type="entry name" value="DALR_1"/>
    <property type="match status" value="1"/>
</dbReference>
<feature type="domain" description="Arginyl tRNA synthetase N-terminal" evidence="14">
    <location>
        <begin position="4"/>
        <end position="83"/>
    </location>
</feature>
<evidence type="ECO:0000313" key="15">
    <source>
        <dbReference type="EMBL" id="PSL42215.1"/>
    </source>
</evidence>
<dbReference type="Proteomes" id="UP000242682">
    <property type="component" value="Unassembled WGS sequence"/>
</dbReference>
<dbReference type="InterPro" id="IPR008909">
    <property type="entry name" value="DALR_anticod-bd"/>
</dbReference>
<dbReference type="RefSeq" id="WP_106531990.1">
    <property type="nucleotide sequence ID" value="NZ_PYAT01000001.1"/>
</dbReference>
<evidence type="ECO:0000313" key="16">
    <source>
        <dbReference type="Proteomes" id="UP000242682"/>
    </source>
</evidence>
<dbReference type="EC" id="6.1.1.19" evidence="11"/>
<dbReference type="InterPro" id="IPR001278">
    <property type="entry name" value="Arg-tRNA-ligase"/>
</dbReference>
<comment type="subcellular location">
    <subcellularLocation>
        <location evidence="1 11">Cytoplasm</location>
    </subcellularLocation>
</comment>
<comment type="subunit">
    <text evidence="3 11">Monomer.</text>
</comment>
<keyword evidence="9 11" id="KW-0030">Aminoacyl-tRNA synthetase</keyword>
<comment type="caution">
    <text evidence="15">The sequence shown here is derived from an EMBL/GenBank/DDBJ whole genome shotgun (WGS) entry which is preliminary data.</text>
</comment>
<feature type="short sequence motif" description="'HIGH' region" evidence="11">
    <location>
        <begin position="121"/>
        <end position="131"/>
    </location>
</feature>
<dbReference type="HAMAP" id="MF_00123">
    <property type="entry name" value="Arg_tRNA_synth"/>
    <property type="match status" value="1"/>
</dbReference>
<organism evidence="15 16">
    <name type="scientific">Planomicrobium soli</name>
    <dbReference type="NCBI Taxonomy" id="1176648"/>
    <lineage>
        <taxon>Bacteria</taxon>
        <taxon>Bacillati</taxon>
        <taxon>Bacillota</taxon>
        <taxon>Bacilli</taxon>
        <taxon>Bacillales</taxon>
        <taxon>Caryophanaceae</taxon>
        <taxon>Planomicrobium</taxon>
    </lineage>
</organism>
<evidence type="ECO:0000256" key="9">
    <source>
        <dbReference type="ARBA" id="ARBA00023146"/>
    </source>
</evidence>
<evidence type="ECO:0000256" key="1">
    <source>
        <dbReference type="ARBA" id="ARBA00004496"/>
    </source>
</evidence>
<comment type="similarity">
    <text evidence="2 11 12">Belongs to the class-I aminoacyl-tRNA synthetase family.</text>
</comment>
<dbReference type="InterPro" id="IPR014729">
    <property type="entry name" value="Rossmann-like_a/b/a_fold"/>
</dbReference>
<dbReference type="InterPro" id="IPR036695">
    <property type="entry name" value="Arg-tRNA-synth_N_sf"/>
</dbReference>
<comment type="catalytic activity">
    <reaction evidence="10 11">
        <text>tRNA(Arg) + L-arginine + ATP = L-arginyl-tRNA(Arg) + AMP + diphosphate</text>
        <dbReference type="Rhea" id="RHEA:20301"/>
        <dbReference type="Rhea" id="RHEA-COMP:9658"/>
        <dbReference type="Rhea" id="RHEA-COMP:9673"/>
        <dbReference type="ChEBI" id="CHEBI:30616"/>
        <dbReference type="ChEBI" id="CHEBI:32682"/>
        <dbReference type="ChEBI" id="CHEBI:33019"/>
        <dbReference type="ChEBI" id="CHEBI:78442"/>
        <dbReference type="ChEBI" id="CHEBI:78513"/>
        <dbReference type="ChEBI" id="CHEBI:456215"/>
        <dbReference type="EC" id="6.1.1.19"/>
    </reaction>
</comment>
<dbReference type="AlphaFoldDB" id="A0A2P8H7K2"/>
<keyword evidence="8 11" id="KW-0648">Protein biosynthesis</keyword>
<dbReference type="PANTHER" id="PTHR11956:SF5">
    <property type="entry name" value="ARGININE--TRNA LIGASE, CYTOPLASMIC"/>
    <property type="match status" value="1"/>
</dbReference>
<dbReference type="CDD" id="cd07956">
    <property type="entry name" value="Anticodon_Ia_Arg"/>
    <property type="match status" value="1"/>
</dbReference>
<dbReference type="InterPro" id="IPR035684">
    <property type="entry name" value="ArgRS_core"/>
</dbReference>
<dbReference type="Pfam" id="PF00750">
    <property type="entry name" value="tRNA-synt_1d"/>
    <property type="match status" value="1"/>
</dbReference>
<dbReference type="Pfam" id="PF05746">
    <property type="entry name" value="DALR_1"/>
    <property type="match status" value="1"/>
</dbReference>